<keyword evidence="10" id="KW-1185">Reference proteome</keyword>
<evidence type="ECO:0000259" key="8">
    <source>
        <dbReference type="SMART" id="SM00244"/>
    </source>
</evidence>
<comment type="similarity">
    <text evidence="2 6">Belongs to the band 7/mec-2 family. HflK subfamily.</text>
</comment>
<keyword evidence="3 6" id="KW-0812">Transmembrane</keyword>
<feature type="region of interest" description="Disordered" evidence="7">
    <location>
        <begin position="385"/>
        <end position="420"/>
    </location>
</feature>
<feature type="compositionally biased region" description="Polar residues" evidence="7">
    <location>
        <begin position="1"/>
        <end position="13"/>
    </location>
</feature>
<dbReference type="GO" id="GO:0006508">
    <property type="term" value="P:proteolysis"/>
    <property type="evidence" value="ECO:0007669"/>
    <property type="project" value="UniProtKB-KW"/>
</dbReference>
<dbReference type="SMART" id="SM00244">
    <property type="entry name" value="PHB"/>
    <property type="match status" value="1"/>
</dbReference>
<dbReference type="Proteomes" id="UP000778523">
    <property type="component" value="Unassembled WGS sequence"/>
</dbReference>
<comment type="subunit">
    <text evidence="6">HflC and HflK may interact to form a multimeric complex.</text>
</comment>
<dbReference type="InterPro" id="IPR020980">
    <property type="entry name" value="Membrane_HflK_N"/>
</dbReference>
<name>A0ABX2II23_9RHOO</name>
<dbReference type="InterPro" id="IPR001107">
    <property type="entry name" value="Band_7"/>
</dbReference>
<dbReference type="PANTHER" id="PTHR43327">
    <property type="entry name" value="STOMATIN-LIKE PROTEIN 2, MITOCHONDRIAL"/>
    <property type="match status" value="1"/>
</dbReference>
<accession>A0ABX2II23</accession>
<protein>
    <recommendedName>
        <fullName evidence="6">Protein HflK</fullName>
    </recommendedName>
</protein>
<dbReference type="EMBL" id="JABCSC020000001">
    <property type="protein sequence ID" value="NSL54011.1"/>
    <property type="molecule type" value="Genomic_DNA"/>
</dbReference>
<dbReference type="GO" id="GO:0008233">
    <property type="term" value="F:peptidase activity"/>
    <property type="evidence" value="ECO:0007669"/>
    <property type="project" value="UniProtKB-KW"/>
</dbReference>
<comment type="subcellular location">
    <subcellularLocation>
        <location evidence="1">Membrane</location>
        <topology evidence="1">Single-pass membrane protein</topology>
    </subcellularLocation>
</comment>
<dbReference type="RefSeq" id="WP_170020407.1">
    <property type="nucleotide sequence ID" value="NZ_JABCSC020000001.1"/>
</dbReference>
<dbReference type="SUPFAM" id="SSF117892">
    <property type="entry name" value="Band 7/SPFH domain"/>
    <property type="match status" value="1"/>
</dbReference>
<proteinExistence type="inferred from homology"/>
<evidence type="ECO:0000256" key="2">
    <source>
        <dbReference type="ARBA" id="ARBA00006971"/>
    </source>
</evidence>
<dbReference type="CDD" id="cd03404">
    <property type="entry name" value="SPFH_HflK"/>
    <property type="match status" value="1"/>
</dbReference>
<evidence type="ECO:0000313" key="10">
    <source>
        <dbReference type="Proteomes" id="UP000778523"/>
    </source>
</evidence>
<gene>
    <name evidence="9" type="primary">hflK</name>
    <name evidence="9" type="ORF">HJ583_003135</name>
</gene>
<evidence type="ECO:0000256" key="4">
    <source>
        <dbReference type="ARBA" id="ARBA00022989"/>
    </source>
</evidence>
<evidence type="ECO:0000256" key="6">
    <source>
        <dbReference type="RuleBase" id="RU364113"/>
    </source>
</evidence>
<evidence type="ECO:0000256" key="3">
    <source>
        <dbReference type="ARBA" id="ARBA00022692"/>
    </source>
</evidence>
<dbReference type="Gene3D" id="3.30.479.30">
    <property type="entry name" value="Band 7 domain"/>
    <property type="match status" value="1"/>
</dbReference>
<feature type="domain" description="Band 7" evidence="8">
    <location>
        <begin position="87"/>
        <end position="266"/>
    </location>
</feature>
<dbReference type="NCBIfam" id="TIGR01933">
    <property type="entry name" value="hflK"/>
    <property type="match status" value="1"/>
</dbReference>
<dbReference type="InterPro" id="IPR010201">
    <property type="entry name" value="HflK"/>
</dbReference>
<keyword evidence="4 6" id="KW-1133">Transmembrane helix</keyword>
<dbReference type="Pfam" id="PF01145">
    <property type="entry name" value="Band_7"/>
    <property type="match status" value="1"/>
</dbReference>
<comment type="caution">
    <text evidence="9">The sequence shown here is derived from an EMBL/GenBank/DDBJ whole genome shotgun (WGS) entry which is preliminary data.</text>
</comment>
<dbReference type="Pfam" id="PF12221">
    <property type="entry name" value="HflK_N"/>
    <property type="match status" value="1"/>
</dbReference>
<evidence type="ECO:0000256" key="7">
    <source>
        <dbReference type="SAM" id="MobiDB-lite"/>
    </source>
</evidence>
<evidence type="ECO:0000313" key="9">
    <source>
        <dbReference type="EMBL" id="NSL54011.1"/>
    </source>
</evidence>
<dbReference type="InterPro" id="IPR036013">
    <property type="entry name" value="Band_7/SPFH_dom_sf"/>
</dbReference>
<keyword evidence="9" id="KW-0645">Protease</keyword>
<comment type="function">
    <text evidence="6">HflC and HflK could encode or regulate a protease.</text>
</comment>
<evidence type="ECO:0000256" key="1">
    <source>
        <dbReference type="ARBA" id="ARBA00004167"/>
    </source>
</evidence>
<feature type="transmembrane region" description="Helical" evidence="6">
    <location>
        <begin position="69"/>
        <end position="92"/>
    </location>
</feature>
<dbReference type="PANTHER" id="PTHR43327:SF2">
    <property type="entry name" value="MODULATOR OF FTSH PROTEASE HFLK"/>
    <property type="match status" value="1"/>
</dbReference>
<reference evidence="9 10" key="1">
    <citation type="submission" date="2020-06" db="EMBL/GenBank/DDBJ databases">
        <title>Draft genome of Uliginosibacterium sp. IMCC34675.</title>
        <authorList>
            <person name="Song J."/>
        </authorList>
    </citation>
    <scope>NUCLEOTIDE SEQUENCE [LARGE SCALE GENOMIC DNA]</scope>
    <source>
        <strain evidence="9 10">IMCC34675</strain>
    </source>
</reference>
<feature type="region of interest" description="Disordered" evidence="7">
    <location>
        <begin position="1"/>
        <end position="36"/>
    </location>
</feature>
<sequence length="420" mass="46177">MSINDPRWGNNSQSDDKQGEGKRGDEQGPPDLEDIWRDFNNKLSGMFGKRSGGGGGNPPPPAPLNPRQLGGGVVLVVLAAVALWLGSGFYTVDASQRGVVLRFGKLQEITNEGLRWHLPYPVEAVELVNVTRVRTVEVGFRANDRSKNLHESLMITDDENIVNIQFAVQYTLSDPAEFLFANKDADVTVKLVAEAAMREIVGKSKMDFVLYEGREAVAKQVHLMMQKALDEYRFGPYKGSGVLISKVTMQNAQPPEQVQEAFNDAVKAGQDRERLKSEGQAYFNDVVPKAEGTAARLREESKGYAQRVVAQADGDASRFKQIFAEYSKAPEVTRNRMYIDAMQQVYSNTTKVLVDSKGNGNLLYLPLDKLIQNGGAAPAAAVDAAVPASKPVVETPAAAPRQEPDPRSREALRSRERESR</sequence>
<keyword evidence="5 6" id="KW-0472">Membrane</keyword>
<feature type="compositionally biased region" description="Basic and acidic residues" evidence="7">
    <location>
        <begin position="14"/>
        <end position="26"/>
    </location>
</feature>
<feature type="compositionally biased region" description="Basic and acidic residues" evidence="7">
    <location>
        <begin position="402"/>
        <end position="420"/>
    </location>
</feature>
<dbReference type="InterPro" id="IPR050710">
    <property type="entry name" value="Band7/mec-2_domain"/>
</dbReference>
<keyword evidence="9" id="KW-0378">Hydrolase</keyword>
<organism evidence="9 10">
    <name type="scientific">Uliginosibacterium aquaticum</name>
    <dbReference type="NCBI Taxonomy" id="2731212"/>
    <lineage>
        <taxon>Bacteria</taxon>
        <taxon>Pseudomonadati</taxon>
        <taxon>Pseudomonadota</taxon>
        <taxon>Betaproteobacteria</taxon>
        <taxon>Rhodocyclales</taxon>
        <taxon>Zoogloeaceae</taxon>
        <taxon>Uliginosibacterium</taxon>
    </lineage>
</organism>
<evidence type="ECO:0000256" key="5">
    <source>
        <dbReference type="ARBA" id="ARBA00023136"/>
    </source>
</evidence>